<keyword evidence="1" id="KW-1133">Transmembrane helix</keyword>
<keyword evidence="1" id="KW-0812">Transmembrane</keyword>
<evidence type="ECO:0000256" key="1">
    <source>
        <dbReference type="SAM" id="Phobius"/>
    </source>
</evidence>
<feature type="transmembrane region" description="Helical" evidence="1">
    <location>
        <begin position="15"/>
        <end position="36"/>
    </location>
</feature>
<keyword evidence="3" id="KW-1185">Reference proteome</keyword>
<dbReference type="AlphaFoldDB" id="A0AAV4NL61"/>
<protein>
    <submittedName>
        <fullName evidence="2">Uncharacterized protein</fullName>
    </submittedName>
</protein>
<dbReference type="EMBL" id="BPLR01003429">
    <property type="protein sequence ID" value="GIX84470.1"/>
    <property type="molecule type" value="Genomic_DNA"/>
</dbReference>
<organism evidence="2 3">
    <name type="scientific">Caerostris extrusa</name>
    <name type="common">Bark spider</name>
    <name type="synonym">Caerostris bankana</name>
    <dbReference type="NCBI Taxonomy" id="172846"/>
    <lineage>
        <taxon>Eukaryota</taxon>
        <taxon>Metazoa</taxon>
        <taxon>Ecdysozoa</taxon>
        <taxon>Arthropoda</taxon>
        <taxon>Chelicerata</taxon>
        <taxon>Arachnida</taxon>
        <taxon>Araneae</taxon>
        <taxon>Araneomorphae</taxon>
        <taxon>Entelegynae</taxon>
        <taxon>Araneoidea</taxon>
        <taxon>Araneidae</taxon>
        <taxon>Caerostris</taxon>
    </lineage>
</organism>
<proteinExistence type="predicted"/>
<keyword evidence="1" id="KW-0472">Membrane</keyword>
<evidence type="ECO:0000313" key="3">
    <source>
        <dbReference type="Proteomes" id="UP001054945"/>
    </source>
</evidence>
<dbReference type="Proteomes" id="UP001054945">
    <property type="component" value="Unassembled WGS sequence"/>
</dbReference>
<accession>A0AAV4NL61</accession>
<reference evidence="2 3" key="1">
    <citation type="submission" date="2021-06" db="EMBL/GenBank/DDBJ databases">
        <title>Caerostris extrusa draft genome.</title>
        <authorList>
            <person name="Kono N."/>
            <person name="Arakawa K."/>
        </authorList>
    </citation>
    <scope>NUCLEOTIDE SEQUENCE [LARGE SCALE GENOMIC DNA]</scope>
</reference>
<comment type="caution">
    <text evidence="2">The sequence shown here is derived from an EMBL/GenBank/DDBJ whole genome shotgun (WGS) entry which is preliminary data.</text>
</comment>
<sequence length="74" mass="7907">MPDFRKVLNINYDSAIKWLQLLSGGVLSGVGLAIIYKMGSKVLLNHTSRHACTAIVVGTVGMSLVNSAQAPPPW</sequence>
<name>A0AAV4NL61_CAEEX</name>
<evidence type="ECO:0000313" key="2">
    <source>
        <dbReference type="EMBL" id="GIX84470.1"/>
    </source>
</evidence>
<gene>
    <name evidence="2" type="ORF">CEXT_606931</name>
</gene>